<evidence type="ECO:0000256" key="2">
    <source>
        <dbReference type="SAM" id="Phobius"/>
    </source>
</evidence>
<feature type="compositionally biased region" description="Low complexity" evidence="1">
    <location>
        <begin position="1"/>
        <end position="13"/>
    </location>
</feature>
<sequence>MKDSEPNPGNNPEGGEKKSQPGQIMSIIVAIGGTIFLFFWFLLYKQQSSLPIYLYCLAPLIMLLVLNFSFNLAYKVGKN</sequence>
<dbReference type="PATRIC" id="fig|1423815.3.peg.421"/>
<protein>
    <submittedName>
        <fullName evidence="3">Uncharacterized protein</fullName>
    </submittedName>
</protein>
<dbReference type="Proteomes" id="UP000051647">
    <property type="component" value="Unassembled WGS sequence"/>
</dbReference>
<evidence type="ECO:0000313" key="4">
    <source>
        <dbReference type="Proteomes" id="UP000051647"/>
    </source>
</evidence>
<feature type="region of interest" description="Disordered" evidence="1">
    <location>
        <begin position="1"/>
        <end position="20"/>
    </location>
</feature>
<proteinExistence type="predicted"/>
<keyword evidence="2" id="KW-1133">Transmembrane helix</keyword>
<accession>A0A0R1SGS1</accession>
<dbReference type="RefSeq" id="WP_010624362.1">
    <property type="nucleotide sequence ID" value="NZ_AZFA01000012.1"/>
</dbReference>
<keyword evidence="4" id="KW-1185">Reference proteome</keyword>
<gene>
    <name evidence="3" type="ORF">FC27_GL000414</name>
</gene>
<organism evidence="3 4">
    <name type="scientific">Companilactobacillus versmoldensis DSM 14857 = KCTC 3814</name>
    <dbReference type="NCBI Taxonomy" id="1423815"/>
    <lineage>
        <taxon>Bacteria</taxon>
        <taxon>Bacillati</taxon>
        <taxon>Bacillota</taxon>
        <taxon>Bacilli</taxon>
        <taxon>Lactobacillales</taxon>
        <taxon>Lactobacillaceae</taxon>
        <taxon>Companilactobacillus</taxon>
    </lineage>
</organism>
<dbReference type="EMBL" id="AZFA01000012">
    <property type="protein sequence ID" value="KRL66676.1"/>
    <property type="molecule type" value="Genomic_DNA"/>
</dbReference>
<feature type="transmembrane region" description="Helical" evidence="2">
    <location>
        <begin position="24"/>
        <end position="44"/>
    </location>
</feature>
<evidence type="ECO:0000313" key="3">
    <source>
        <dbReference type="EMBL" id="KRL66676.1"/>
    </source>
</evidence>
<keyword evidence="2" id="KW-0812">Transmembrane</keyword>
<feature type="transmembrane region" description="Helical" evidence="2">
    <location>
        <begin position="50"/>
        <end position="74"/>
    </location>
</feature>
<name>A0A0R1SGS1_9LACO</name>
<dbReference type="AlphaFoldDB" id="A0A0R1SGS1"/>
<evidence type="ECO:0000256" key="1">
    <source>
        <dbReference type="SAM" id="MobiDB-lite"/>
    </source>
</evidence>
<comment type="caution">
    <text evidence="3">The sequence shown here is derived from an EMBL/GenBank/DDBJ whole genome shotgun (WGS) entry which is preliminary data.</text>
</comment>
<keyword evidence="2" id="KW-0472">Membrane</keyword>
<reference evidence="3 4" key="1">
    <citation type="journal article" date="2015" name="Genome Announc.">
        <title>Expanding the biotechnology potential of lactobacilli through comparative genomics of 213 strains and associated genera.</title>
        <authorList>
            <person name="Sun Z."/>
            <person name="Harris H.M."/>
            <person name="McCann A."/>
            <person name="Guo C."/>
            <person name="Argimon S."/>
            <person name="Zhang W."/>
            <person name="Yang X."/>
            <person name="Jeffery I.B."/>
            <person name="Cooney J.C."/>
            <person name="Kagawa T.F."/>
            <person name="Liu W."/>
            <person name="Song Y."/>
            <person name="Salvetti E."/>
            <person name="Wrobel A."/>
            <person name="Rasinkangas P."/>
            <person name="Parkhill J."/>
            <person name="Rea M.C."/>
            <person name="O'Sullivan O."/>
            <person name="Ritari J."/>
            <person name="Douillard F.P."/>
            <person name="Paul Ross R."/>
            <person name="Yang R."/>
            <person name="Briner A.E."/>
            <person name="Felis G.E."/>
            <person name="de Vos W.M."/>
            <person name="Barrangou R."/>
            <person name="Klaenhammer T.R."/>
            <person name="Caufield P.W."/>
            <person name="Cui Y."/>
            <person name="Zhang H."/>
            <person name="O'Toole P.W."/>
        </authorList>
    </citation>
    <scope>NUCLEOTIDE SEQUENCE [LARGE SCALE GENOMIC DNA]</scope>
    <source>
        <strain evidence="3 4">DSM 14857</strain>
    </source>
</reference>